<dbReference type="RefSeq" id="WP_142442311.1">
    <property type="nucleotide sequence ID" value="NZ_SESI01000001.1"/>
</dbReference>
<dbReference type="InterPro" id="IPR006016">
    <property type="entry name" value="UspA"/>
</dbReference>
<protein>
    <submittedName>
        <fullName evidence="3">Universal stress protein</fullName>
    </submittedName>
</protein>
<dbReference type="PANTHER" id="PTHR46268:SF24">
    <property type="entry name" value="UNIVERSAL STRESS PROTEIN"/>
    <property type="match status" value="1"/>
</dbReference>
<dbReference type="PANTHER" id="PTHR46268">
    <property type="entry name" value="STRESS RESPONSE PROTEIN NHAX"/>
    <property type="match status" value="1"/>
</dbReference>
<dbReference type="SUPFAM" id="SSF52402">
    <property type="entry name" value="Adenine nucleotide alpha hydrolases-like"/>
    <property type="match status" value="1"/>
</dbReference>
<name>A0A544QQI4_9EURY</name>
<dbReference type="PRINTS" id="PR01438">
    <property type="entry name" value="UNVRSLSTRESS"/>
</dbReference>
<evidence type="ECO:0000313" key="4">
    <source>
        <dbReference type="Proteomes" id="UP000315385"/>
    </source>
</evidence>
<keyword evidence="4" id="KW-1185">Reference proteome</keyword>
<proteinExistence type="inferred from homology"/>
<gene>
    <name evidence="3" type="ORF">EWF95_01855</name>
</gene>
<accession>A0A544QQI4</accession>
<dbReference type="InterPro" id="IPR006015">
    <property type="entry name" value="Universal_stress_UspA"/>
</dbReference>
<comment type="caution">
    <text evidence="3">The sequence shown here is derived from an EMBL/GenBank/DDBJ whole genome shotgun (WGS) entry which is preliminary data.</text>
</comment>
<dbReference type="Proteomes" id="UP000315385">
    <property type="component" value="Unassembled WGS sequence"/>
</dbReference>
<dbReference type="InterPro" id="IPR014729">
    <property type="entry name" value="Rossmann-like_a/b/a_fold"/>
</dbReference>
<dbReference type="Pfam" id="PF00582">
    <property type="entry name" value="Usp"/>
    <property type="match status" value="1"/>
</dbReference>
<evidence type="ECO:0000259" key="2">
    <source>
        <dbReference type="Pfam" id="PF00582"/>
    </source>
</evidence>
<sequence length="142" mass="15266">MPDNVLVASDGSPLSERALIYALETFPDATFTSIHVIDPVDSVIDVEAGGLSVAEEWYENAQDRANSIHTSDRDIAAEHAVELETVTEIGRPATEILDYAENNDIDQIVIGSHGRSGLDRILLGSVAETVTRRAQIPVAVIA</sequence>
<dbReference type="CDD" id="cd00293">
    <property type="entry name" value="USP-like"/>
    <property type="match status" value="1"/>
</dbReference>
<organism evidence="3 4">
    <name type="scientific">Halonotius roseus</name>
    <dbReference type="NCBI Taxonomy" id="2511997"/>
    <lineage>
        <taxon>Archaea</taxon>
        <taxon>Methanobacteriati</taxon>
        <taxon>Methanobacteriota</taxon>
        <taxon>Stenosarchaea group</taxon>
        <taxon>Halobacteria</taxon>
        <taxon>Halobacteriales</taxon>
        <taxon>Haloferacaceae</taxon>
        <taxon>Halonotius</taxon>
    </lineage>
</organism>
<feature type="domain" description="UspA" evidence="2">
    <location>
        <begin position="2"/>
        <end position="141"/>
    </location>
</feature>
<reference evidence="3 4" key="1">
    <citation type="submission" date="2019-02" db="EMBL/GenBank/DDBJ databases">
        <title>Halonotius sp. a new haloqrchaeon isolated from saline water.</title>
        <authorList>
            <person name="Duran-Viseras A."/>
            <person name="Sanchez-Porro C."/>
            <person name="Ventosa A."/>
        </authorList>
    </citation>
    <scope>NUCLEOTIDE SEQUENCE [LARGE SCALE GENOMIC DNA]</scope>
    <source>
        <strain evidence="3 4">F9-27</strain>
    </source>
</reference>
<evidence type="ECO:0000256" key="1">
    <source>
        <dbReference type="ARBA" id="ARBA00008791"/>
    </source>
</evidence>
<dbReference type="OrthoDB" id="105697at2157"/>
<dbReference type="AlphaFoldDB" id="A0A544QQI4"/>
<dbReference type="EMBL" id="SESI01000001">
    <property type="protein sequence ID" value="TQQ81707.1"/>
    <property type="molecule type" value="Genomic_DNA"/>
</dbReference>
<dbReference type="Gene3D" id="3.40.50.620">
    <property type="entry name" value="HUPs"/>
    <property type="match status" value="1"/>
</dbReference>
<evidence type="ECO:0000313" key="3">
    <source>
        <dbReference type="EMBL" id="TQQ81707.1"/>
    </source>
</evidence>
<comment type="similarity">
    <text evidence="1">Belongs to the universal stress protein A family.</text>
</comment>